<protein>
    <submittedName>
        <fullName evidence="3">Barnase inhibitor</fullName>
    </submittedName>
</protein>
<dbReference type="Pfam" id="PF01337">
    <property type="entry name" value="Barstar"/>
    <property type="match status" value="1"/>
</dbReference>
<dbReference type="InterPro" id="IPR000468">
    <property type="entry name" value="Barstar"/>
</dbReference>
<dbReference type="SUPFAM" id="SSF52038">
    <property type="entry name" value="Barstar-related"/>
    <property type="match status" value="1"/>
</dbReference>
<evidence type="ECO:0000259" key="2">
    <source>
        <dbReference type="Pfam" id="PF01337"/>
    </source>
</evidence>
<dbReference type="GeneID" id="56925903"/>
<organism evidence="3 4">
    <name type="scientific">Parageobacillus thermoglucosidasius</name>
    <name type="common">Geobacillus thermoglucosidasius</name>
    <dbReference type="NCBI Taxonomy" id="1426"/>
    <lineage>
        <taxon>Bacteria</taxon>
        <taxon>Bacillati</taxon>
        <taxon>Bacillota</taxon>
        <taxon>Bacilli</taxon>
        <taxon>Bacillales</taxon>
        <taxon>Anoxybacillaceae</taxon>
        <taxon>Parageobacillus</taxon>
    </lineage>
</organism>
<feature type="domain" description="Barstar (barnase inhibitor)" evidence="2">
    <location>
        <begin position="11"/>
        <end position="91"/>
    </location>
</feature>
<dbReference type="CDD" id="cd05140">
    <property type="entry name" value="Barstar_AU1054-like"/>
    <property type="match status" value="1"/>
</dbReference>
<dbReference type="InterPro" id="IPR035905">
    <property type="entry name" value="Barstar-like_sf"/>
</dbReference>
<accession>A0AAN0YNM1</accession>
<keyword evidence="4" id="KW-1185">Reference proteome</keyword>
<gene>
    <name evidence="3" type="ORF">BCV53_10585</name>
</gene>
<evidence type="ECO:0000313" key="3">
    <source>
        <dbReference type="EMBL" id="ANZ30503.1"/>
    </source>
</evidence>
<dbReference type="AlphaFoldDB" id="A0AAN0YNM1"/>
<dbReference type="Proteomes" id="UP000093052">
    <property type="component" value="Chromosome"/>
</dbReference>
<sequence>MNSLGNESRRKQVTLDVSTIQDSMELHSLLKKELELSDFYGMNWDAFWDAITGLVELPETLIFEGWNHIEQKLPKDAQMLINIFKDFNEQYPLWKCKVVYKNKLKP</sequence>
<dbReference type="Gene3D" id="3.30.370.10">
    <property type="entry name" value="Barstar-like"/>
    <property type="match status" value="1"/>
</dbReference>
<dbReference type="EMBL" id="CP016622">
    <property type="protein sequence ID" value="ANZ30503.1"/>
    <property type="molecule type" value="Genomic_DNA"/>
</dbReference>
<dbReference type="RefSeq" id="WP_042385111.1">
    <property type="nucleotide sequence ID" value="NZ_CP012712.1"/>
</dbReference>
<evidence type="ECO:0000256" key="1">
    <source>
        <dbReference type="ARBA" id="ARBA00006845"/>
    </source>
</evidence>
<comment type="similarity">
    <text evidence="1">Belongs to the barstar family.</text>
</comment>
<proteinExistence type="inferred from homology"/>
<name>A0AAN0YNM1_PARTM</name>
<dbReference type="KEGG" id="ptl:AOT13_10570"/>
<reference evidence="4" key="1">
    <citation type="journal article" date="2016" name="Genome Announc.">
        <title>Complete Genome Sequence of Geobacillus thermoglucosidasius NCIMB 11955, the Progenitor of a Bioethanol Production Strain.</title>
        <authorList>
            <person name="Sheng L."/>
            <person name="Zhang Y."/>
            <person name="Minton N.P."/>
        </authorList>
    </citation>
    <scope>NUCLEOTIDE SEQUENCE [LARGE SCALE GENOMIC DNA]</scope>
    <source>
        <strain evidence="4">NCIMB 11955</strain>
    </source>
</reference>
<evidence type="ECO:0000313" key="4">
    <source>
        <dbReference type="Proteomes" id="UP000093052"/>
    </source>
</evidence>